<dbReference type="PANTHER" id="PTHR31528:SF3">
    <property type="entry name" value="THIAMINE BIOSYNTHESIS PROTEIN HI_0357-RELATED"/>
    <property type="match status" value="1"/>
</dbReference>
<dbReference type="SUPFAM" id="SSF53850">
    <property type="entry name" value="Periplasmic binding protein-like II"/>
    <property type="match status" value="1"/>
</dbReference>
<gene>
    <name evidence="2" type="ORF">DBW69_01885</name>
</gene>
<dbReference type="AlphaFoldDB" id="A0A368E2Z2"/>
<dbReference type="EMBL" id="QOQF01000004">
    <property type="protein sequence ID" value="RCL77913.1"/>
    <property type="molecule type" value="Genomic_DNA"/>
</dbReference>
<evidence type="ECO:0000313" key="3">
    <source>
        <dbReference type="Proteomes" id="UP000252132"/>
    </source>
</evidence>
<dbReference type="Gene3D" id="3.40.190.10">
    <property type="entry name" value="Periplasmic binding protein-like II"/>
    <property type="match status" value="2"/>
</dbReference>
<dbReference type="GO" id="GO:0009228">
    <property type="term" value="P:thiamine biosynthetic process"/>
    <property type="evidence" value="ECO:0007669"/>
    <property type="project" value="InterPro"/>
</dbReference>
<protein>
    <submittedName>
        <fullName evidence="2">ABC transporter substrate-binding protein</fullName>
    </submittedName>
</protein>
<organism evidence="2 3">
    <name type="scientific">PS1 clade bacterium</name>
    <dbReference type="NCBI Taxonomy" id="2175152"/>
    <lineage>
        <taxon>Bacteria</taxon>
        <taxon>Pseudomonadati</taxon>
        <taxon>Pseudomonadota</taxon>
        <taxon>Alphaproteobacteria</taxon>
        <taxon>PS1 clade</taxon>
    </lineage>
</organism>
<dbReference type="PANTHER" id="PTHR31528">
    <property type="entry name" value="4-AMINO-5-HYDROXYMETHYL-2-METHYLPYRIMIDINE PHOSPHATE SYNTHASE THI11-RELATED"/>
    <property type="match status" value="1"/>
</dbReference>
<dbReference type="Proteomes" id="UP000252132">
    <property type="component" value="Unassembled WGS sequence"/>
</dbReference>
<evidence type="ECO:0000259" key="1">
    <source>
        <dbReference type="Pfam" id="PF09084"/>
    </source>
</evidence>
<dbReference type="InterPro" id="IPR015168">
    <property type="entry name" value="SsuA/THI5"/>
</dbReference>
<reference evidence="2 3" key="1">
    <citation type="journal article" date="2018" name="Microbiome">
        <title>Fine metagenomic profile of the Mediterranean stratified and mixed water columns revealed by assembly and recruitment.</title>
        <authorList>
            <person name="Haro-Moreno J.M."/>
            <person name="Lopez-Perez M."/>
            <person name="De La Torre J.R."/>
            <person name="Picazo A."/>
            <person name="Camacho A."/>
            <person name="Rodriguez-Valera F."/>
        </authorList>
    </citation>
    <scope>NUCLEOTIDE SEQUENCE [LARGE SCALE GENOMIC DNA]</scope>
    <source>
        <strain evidence="2">MED-G55</strain>
    </source>
</reference>
<name>A0A368E2Z2_9PROT</name>
<sequence>MNRFIKLSKKLGQLSLLSVFIFLISSQIENAIALEPVTFATDWKAQAEQGGFYQAKALGLYEKAGLNVVIRGGGPGINIPQLLGANAIDFAMGSNGFILLNMVQAGVPAKAVMAAFQKDPQVLITHDRDDINKISDMKDKPIMIADASINAFWVWMRARYGFSDKQIRKYTFNLAPFIVDKNAIQQGYATSEPFTISKNGVTPKVFLLSDEGYPSYAAMVIAQNKLIEEKPEIVQAFVTASIEGWRSYLMDDPTPGNQLILSSNQDMTQDILDQAINQIRDRGLVISGDALDKGIGTMTRQRWKSFFTLMAENGLYDMEMNWENAFTTKFVNKAHSK</sequence>
<dbReference type="InterPro" id="IPR027939">
    <property type="entry name" value="NMT1/THI5"/>
</dbReference>
<dbReference type="Pfam" id="PF09084">
    <property type="entry name" value="NMT1"/>
    <property type="match status" value="1"/>
</dbReference>
<comment type="caution">
    <text evidence="2">The sequence shown here is derived from an EMBL/GenBank/DDBJ whole genome shotgun (WGS) entry which is preliminary data.</text>
</comment>
<accession>A0A368E2Z2</accession>
<feature type="domain" description="SsuA/THI5-like" evidence="1">
    <location>
        <begin position="49"/>
        <end position="253"/>
    </location>
</feature>
<proteinExistence type="predicted"/>
<evidence type="ECO:0000313" key="2">
    <source>
        <dbReference type="EMBL" id="RCL77913.1"/>
    </source>
</evidence>